<accession>A0ABY4SWF4</accession>
<keyword evidence="2 6" id="KW-0436">Ligase</keyword>
<dbReference type="InterPro" id="IPR005809">
    <property type="entry name" value="Succ_CoA_ligase-like_bsu"/>
</dbReference>
<reference evidence="9" key="1">
    <citation type="submission" date="2022-05" db="EMBL/GenBank/DDBJ databases">
        <title>Impact of host demography and evolutionary history on endosymbiont molecular evolution: a test in carpenter ants (Genus Camponotus) and their Blochmannia endosymbionts.</title>
        <authorList>
            <person name="Manthey J.D."/>
            <person name="Giron J.C."/>
            <person name="Hruska J.P."/>
        </authorList>
    </citation>
    <scope>NUCLEOTIDE SEQUENCE</scope>
    <source>
        <strain evidence="9">C-006</strain>
    </source>
</reference>
<dbReference type="Pfam" id="PF00549">
    <property type="entry name" value="Ligase_CoA"/>
    <property type="match status" value="1"/>
</dbReference>
<dbReference type="Pfam" id="PF08442">
    <property type="entry name" value="ATP-grasp_2"/>
    <property type="match status" value="1"/>
</dbReference>
<feature type="binding site" evidence="6">
    <location>
        <position position="104"/>
    </location>
    <ligand>
        <name>ATP</name>
        <dbReference type="ChEBI" id="CHEBI:30616"/>
    </ligand>
</feature>
<feature type="binding site" evidence="6">
    <location>
        <begin position="55"/>
        <end position="57"/>
    </location>
    <ligand>
        <name>ATP</name>
        <dbReference type="ChEBI" id="CHEBI:30616"/>
    </ligand>
</feature>
<dbReference type="InterPro" id="IPR005811">
    <property type="entry name" value="SUCC_ACL_C"/>
</dbReference>
<name>A0ABY4SWF4_9ENTR</name>
<comment type="catalytic activity">
    <reaction evidence="6">
        <text>GTP + succinate + CoA = succinyl-CoA + GDP + phosphate</text>
        <dbReference type="Rhea" id="RHEA:22120"/>
        <dbReference type="ChEBI" id="CHEBI:30031"/>
        <dbReference type="ChEBI" id="CHEBI:37565"/>
        <dbReference type="ChEBI" id="CHEBI:43474"/>
        <dbReference type="ChEBI" id="CHEBI:57287"/>
        <dbReference type="ChEBI" id="CHEBI:57292"/>
        <dbReference type="ChEBI" id="CHEBI:58189"/>
    </reaction>
</comment>
<dbReference type="PANTHER" id="PTHR11815">
    <property type="entry name" value="SUCCINYL-COA SYNTHETASE BETA CHAIN"/>
    <property type="match status" value="1"/>
</dbReference>
<sequence length="399" mass="44413">MNLYEYQAKKLLKKYNLPIPNGYRFSAIDDVKNHILSNQISTGPWVLKCQIQSGGRGKAGGVQIVHSKKEILSFTNKWLGKTLKTYQTADSGELVQSILIEPAIEIIQELYLSILIDREKAQITCMISKQGGVNIEQISQKTPHLIYKIKINPISGLQPYQGRILACKIGLSDKKINKFAEILVKATQMFLEKELTLIEINPLAITNENNFICLDAKITIDPNAIFRQPELFSIYTEDNIHTQQEVNDFNYIPLTGGNIGCMINGAGLAMATMDMIKSLGGTPANFLDIGGNSNKNSIISAFHAVLTDSKVKAILVNIFGGIICCDLVADSVLTTLSRYYKCIIKNNMIPIVFRLEGNNAELGKKRLINSNLNIYVTNNLIDAIQQVIKMVKFKNVNID</sequence>
<keyword evidence="10" id="KW-1185">Reference proteome</keyword>
<feature type="binding site" evidence="6">
    <location>
        <position position="48"/>
    </location>
    <ligand>
        <name>ATP</name>
        <dbReference type="ChEBI" id="CHEBI:30616"/>
    </ligand>
</feature>
<dbReference type="Gene3D" id="3.30.470.20">
    <property type="entry name" value="ATP-grasp fold, B domain"/>
    <property type="match status" value="1"/>
</dbReference>
<dbReference type="InterPro" id="IPR011761">
    <property type="entry name" value="ATP-grasp"/>
</dbReference>
<dbReference type="InterPro" id="IPR013650">
    <property type="entry name" value="ATP-grasp_succ-CoA_synth-type"/>
</dbReference>
<dbReference type="RefSeq" id="WP_250223524.1">
    <property type="nucleotide sequence ID" value="NZ_CP097762.1"/>
</dbReference>
<organism evidence="9 10">
    <name type="scientific">Candidatus Blochmannia ocreatus</name>
    <name type="common">nom. nud.</name>
    <dbReference type="NCBI Taxonomy" id="251538"/>
    <lineage>
        <taxon>Bacteria</taxon>
        <taxon>Pseudomonadati</taxon>
        <taxon>Pseudomonadota</taxon>
        <taxon>Gammaproteobacteria</taxon>
        <taxon>Enterobacterales</taxon>
        <taxon>Enterobacteriaceae</taxon>
        <taxon>ant endosymbionts</taxon>
        <taxon>Candidatus Blochmanniella</taxon>
    </lineage>
</organism>
<keyword evidence="5 6" id="KW-0460">Magnesium</keyword>
<dbReference type="InterPro" id="IPR017866">
    <property type="entry name" value="Succ-CoA_synthase_bsu_CS"/>
</dbReference>
<dbReference type="SUPFAM" id="SSF56059">
    <property type="entry name" value="Glutathione synthetase ATP-binding domain-like"/>
    <property type="match status" value="1"/>
</dbReference>
<comment type="function">
    <text evidence="6">Succinyl-CoA synthetase functions in the citric acid cycle (TCA), coupling the hydrolysis of succinyl-CoA to the synthesis of either ATP or GTP and thus represents the only step of substrate-level phosphorylation in the TCA. The beta subunit provides nucleotide specificity of the enzyme and binds the substrate succinate, while the binding sites for coenzyme A and phosphate are found in the alpha subunit.</text>
</comment>
<evidence type="ECO:0000259" key="8">
    <source>
        <dbReference type="PROSITE" id="PS50975"/>
    </source>
</evidence>
<dbReference type="EC" id="6.2.1.5" evidence="6"/>
<dbReference type="InterPro" id="IPR013815">
    <property type="entry name" value="ATP_grasp_subdomain_1"/>
</dbReference>
<dbReference type="SUPFAM" id="SSF52210">
    <property type="entry name" value="Succinyl-CoA synthetase domains"/>
    <property type="match status" value="1"/>
</dbReference>
<feature type="binding site" evidence="6">
    <location>
        <position position="201"/>
    </location>
    <ligand>
        <name>Mg(2+)</name>
        <dbReference type="ChEBI" id="CHEBI:18420"/>
    </ligand>
</feature>
<evidence type="ECO:0000313" key="10">
    <source>
        <dbReference type="Proteomes" id="UP001056834"/>
    </source>
</evidence>
<evidence type="ECO:0000256" key="3">
    <source>
        <dbReference type="ARBA" id="ARBA00022723"/>
    </source>
</evidence>
<evidence type="ECO:0000256" key="4">
    <source>
        <dbReference type="ARBA" id="ARBA00022741"/>
    </source>
</evidence>
<protein>
    <recommendedName>
        <fullName evidence="6">Succinate--CoA ligase [ADP-forming] subunit beta</fullName>
        <ecNumber evidence="6">6.2.1.5</ecNumber>
    </recommendedName>
    <alternativeName>
        <fullName evidence="6">Succinyl-CoA synthetase subunit beta</fullName>
        <shortName evidence="6">SCS-beta</shortName>
    </alternativeName>
</protein>
<feature type="binding site" evidence="6">
    <location>
        <position position="101"/>
    </location>
    <ligand>
        <name>ATP</name>
        <dbReference type="ChEBI" id="CHEBI:30616"/>
    </ligand>
</feature>
<keyword evidence="4 6" id="KW-0547">Nucleotide-binding</keyword>
<dbReference type="Gene3D" id="3.40.50.261">
    <property type="entry name" value="Succinyl-CoA synthetase domains"/>
    <property type="match status" value="1"/>
</dbReference>
<keyword evidence="1 6" id="KW-0816">Tricarboxylic acid cycle</keyword>
<feature type="domain" description="ATP-grasp" evidence="8">
    <location>
        <begin position="9"/>
        <end position="231"/>
    </location>
</feature>
<dbReference type="PROSITE" id="PS01217">
    <property type="entry name" value="SUCCINYL_COA_LIG_3"/>
    <property type="match status" value="1"/>
</dbReference>
<comment type="caution">
    <text evidence="6">Lacks conserved residue(s) required for the propagation of feature annotation.</text>
</comment>
<dbReference type="HAMAP" id="MF_00558">
    <property type="entry name" value="Succ_CoA_beta"/>
    <property type="match status" value="1"/>
</dbReference>
<feature type="binding site" evidence="6">
    <location>
        <position position="215"/>
    </location>
    <ligand>
        <name>Mg(2+)</name>
        <dbReference type="ChEBI" id="CHEBI:18420"/>
    </ligand>
</feature>
<dbReference type="InterPro" id="IPR016102">
    <property type="entry name" value="Succinyl-CoA_synth-like"/>
</dbReference>
<proteinExistence type="inferred from homology"/>
<keyword evidence="3 6" id="KW-0479">Metal-binding</keyword>
<dbReference type="NCBIfam" id="NF001913">
    <property type="entry name" value="PRK00696.1"/>
    <property type="match status" value="1"/>
</dbReference>
<dbReference type="PANTHER" id="PTHR11815:SF10">
    <property type="entry name" value="SUCCINATE--COA LIGASE [GDP-FORMING] SUBUNIT BETA, MITOCHONDRIAL"/>
    <property type="match status" value="1"/>
</dbReference>
<dbReference type="GO" id="GO:0004775">
    <property type="term" value="F:succinate-CoA ligase (ADP-forming) activity"/>
    <property type="evidence" value="ECO:0007669"/>
    <property type="project" value="UniProtKB-EC"/>
</dbReference>
<evidence type="ECO:0000256" key="1">
    <source>
        <dbReference type="ARBA" id="ARBA00022532"/>
    </source>
</evidence>
<feature type="binding site" evidence="6">
    <location>
        <position position="109"/>
    </location>
    <ligand>
        <name>ATP</name>
        <dbReference type="ChEBI" id="CHEBI:30616"/>
    </ligand>
</feature>
<comment type="similarity">
    <text evidence="6">Belongs to the succinate/malate CoA ligase beta subunit family.</text>
</comment>
<evidence type="ECO:0000256" key="6">
    <source>
        <dbReference type="HAMAP-Rule" id="MF_00558"/>
    </source>
</evidence>
<keyword evidence="6 7" id="KW-0067">ATP-binding</keyword>
<comment type="catalytic activity">
    <reaction evidence="6">
        <text>succinate + ATP + CoA = succinyl-CoA + ADP + phosphate</text>
        <dbReference type="Rhea" id="RHEA:17661"/>
        <dbReference type="ChEBI" id="CHEBI:30031"/>
        <dbReference type="ChEBI" id="CHEBI:30616"/>
        <dbReference type="ChEBI" id="CHEBI:43474"/>
        <dbReference type="ChEBI" id="CHEBI:57287"/>
        <dbReference type="ChEBI" id="CHEBI:57292"/>
        <dbReference type="ChEBI" id="CHEBI:456216"/>
        <dbReference type="EC" id="6.2.1.5"/>
    </reaction>
</comment>
<dbReference type="Gene3D" id="3.30.1490.20">
    <property type="entry name" value="ATP-grasp fold, A domain"/>
    <property type="match status" value="1"/>
</dbReference>
<evidence type="ECO:0000256" key="7">
    <source>
        <dbReference type="PROSITE-ProRule" id="PRU00409"/>
    </source>
</evidence>
<dbReference type="EMBL" id="CP097762">
    <property type="protein sequence ID" value="URJ25393.1"/>
    <property type="molecule type" value="Genomic_DNA"/>
</dbReference>
<dbReference type="PROSITE" id="PS50975">
    <property type="entry name" value="ATP_GRASP"/>
    <property type="match status" value="1"/>
</dbReference>
<comment type="subunit">
    <text evidence="6">Heterotetramer of two alpha and two beta subunits.</text>
</comment>
<comment type="cofactor">
    <cofactor evidence="6">
        <name>Mg(2+)</name>
        <dbReference type="ChEBI" id="CHEBI:18420"/>
    </cofactor>
    <text evidence="6">Binds 1 Mg(2+) ion per subunit.</text>
</comment>
<dbReference type="NCBIfam" id="TIGR01016">
    <property type="entry name" value="sucCoAbeta"/>
    <property type="match status" value="1"/>
</dbReference>
<comment type="pathway">
    <text evidence="6">Carbohydrate metabolism; tricarboxylic acid cycle; succinate from succinyl-CoA (ligase route): step 1/1.</text>
</comment>
<evidence type="ECO:0000256" key="2">
    <source>
        <dbReference type="ARBA" id="ARBA00022598"/>
    </source>
</evidence>
<gene>
    <name evidence="6 9" type="primary">sucC</name>
    <name evidence="9" type="ORF">M9405_01590</name>
</gene>
<evidence type="ECO:0000256" key="5">
    <source>
        <dbReference type="ARBA" id="ARBA00022842"/>
    </source>
</evidence>
<dbReference type="Proteomes" id="UP001056834">
    <property type="component" value="Chromosome"/>
</dbReference>
<feature type="binding site" evidence="6">
    <location>
        <position position="264"/>
    </location>
    <ligand>
        <name>substrate</name>
        <note>ligand shared with subunit alpha</note>
    </ligand>
</feature>
<evidence type="ECO:0000313" key="9">
    <source>
        <dbReference type="EMBL" id="URJ25393.1"/>
    </source>
</evidence>
<dbReference type="PIRSF" id="PIRSF001554">
    <property type="entry name" value="SucCS_beta"/>
    <property type="match status" value="1"/>
</dbReference>